<keyword evidence="2" id="KW-1185">Reference proteome</keyword>
<name>A0ACB8QHG0_9AGAM</name>
<reference evidence="1" key="2">
    <citation type="journal article" date="2022" name="New Phytol.">
        <title>Evolutionary transition to the ectomycorrhizal habit in the genomes of a hyperdiverse lineage of mushroom-forming fungi.</title>
        <authorList>
            <person name="Looney B."/>
            <person name="Miyauchi S."/>
            <person name="Morin E."/>
            <person name="Drula E."/>
            <person name="Courty P.E."/>
            <person name="Kohler A."/>
            <person name="Kuo A."/>
            <person name="LaButti K."/>
            <person name="Pangilinan J."/>
            <person name="Lipzen A."/>
            <person name="Riley R."/>
            <person name="Andreopoulos W."/>
            <person name="He G."/>
            <person name="Johnson J."/>
            <person name="Nolan M."/>
            <person name="Tritt A."/>
            <person name="Barry K.W."/>
            <person name="Grigoriev I.V."/>
            <person name="Nagy L.G."/>
            <person name="Hibbett D."/>
            <person name="Henrissat B."/>
            <person name="Matheny P.B."/>
            <person name="Labbe J."/>
            <person name="Martin F.M."/>
        </authorList>
    </citation>
    <scope>NUCLEOTIDE SEQUENCE</scope>
    <source>
        <strain evidence="1">EC-137</strain>
    </source>
</reference>
<gene>
    <name evidence="1" type="ORF">K488DRAFT_53570</name>
</gene>
<accession>A0ACB8QHG0</accession>
<dbReference type="Proteomes" id="UP000814128">
    <property type="component" value="Unassembled WGS sequence"/>
</dbReference>
<reference evidence="1" key="1">
    <citation type="submission" date="2021-02" db="EMBL/GenBank/DDBJ databases">
        <authorList>
            <consortium name="DOE Joint Genome Institute"/>
            <person name="Ahrendt S."/>
            <person name="Looney B.P."/>
            <person name="Miyauchi S."/>
            <person name="Morin E."/>
            <person name="Drula E."/>
            <person name="Courty P.E."/>
            <person name="Chicoki N."/>
            <person name="Fauchery L."/>
            <person name="Kohler A."/>
            <person name="Kuo A."/>
            <person name="Labutti K."/>
            <person name="Pangilinan J."/>
            <person name="Lipzen A."/>
            <person name="Riley R."/>
            <person name="Andreopoulos W."/>
            <person name="He G."/>
            <person name="Johnson J."/>
            <person name="Barry K.W."/>
            <person name="Grigoriev I.V."/>
            <person name="Nagy L."/>
            <person name="Hibbett D."/>
            <person name="Henrissat B."/>
            <person name="Matheny P.B."/>
            <person name="Labbe J."/>
            <person name="Martin F."/>
        </authorList>
    </citation>
    <scope>NUCLEOTIDE SEQUENCE</scope>
    <source>
        <strain evidence="1">EC-137</strain>
    </source>
</reference>
<comment type="caution">
    <text evidence="1">The sequence shown here is derived from an EMBL/GenBank/DDBJ whole genome shotgun (WGS) entry which is preliminary data.</text>
</comment>
<proteinExistence type="predicted"/>
<evidence type="ECO:0000313" key="1">
    <source>
        <dbReference type="EMBL" id="KAI0030741.1"/>
    </source>
</evidence>
<dbReference type="EMBL" id="MU273607">
    <property type="protein sequence ID" value="KAI0030741.1"/>
    <property type="molecule type" value="Genomic_DNA"/>
</dbReference>
<organism evidence="1 2">
    <name type="scientific">Vararia minispora EC-137</name>
    <dbReference type="NCBI Taxonomy" id="1314806"/>
    <lineage>
        <taxon>Eukaryota</taxon>
        <taxon>Fungi</taxon>
        <taxon>Dikarya</taxon>
        <taxon>Basidiomycota</taxon>
        <taxon>Agaricomycotina</taxon>
        <taxon>Agaricomycetes</taxon>
        <taxon>Russulales</taxon>
        <taxon>Lachnocladiaceae</taxon>
        <taxon>Vararia</taxon>
    </lineage>
</organism>
<sequence>MVRFLTGDELGSVKSVRYDSSDRSVHVDTLRDGGDNKQRAIQHLAVRSIHGSNETKTLVATVHADGSAGLYNLAENTLNILHEWNEPRLKERQKYVGLHVGGIGVFSCTSNGALRLMQTEGTDEPSSQTGVLPMRLTSWSLSSDEKTFAYAGEEVELSVWDVEKALSQVQRPSAPTAKKRKRGDDLFPGEMWRAKNLPNDFLGLRQPVRNTCLSYLPPPTQHSLVVGTYAGDVRKYDTRAQRRPVASWEKIGKISGITTLTPGQHEHELFVADGGCNLFCVDARNGKIVYGYQGIAGSINAASSSPGILVSASRDRYVRVHSCSPLAEPGKLRHEKGKIIEKTYFQSIPTAVVWDQDVAGPTESTDGGIDVAEGSNDDGDDVWAGMQEVDDDEYGHEAGKRRKSGKKASLETA</sequence>
<evidence type="ECO:0000313" key="2">
    <source>
        <dbReference type="Proteomes" id="UP000814128"/>
    </source>
</evidence>
<protein>
    <submittedName>
        <fullName evidence="1">WD40-repeat-containing domain protein</fullName>
    </submittedName>
</protein>